<dbReference type="RefSeq" id="XP_034011509.1">
    <property type="nucleotide sequence ID" value="XM_034156460.1"/>
</dbReference>
<feature type="compositionally biased region" description="Low complexity" evidence="5">
    <location>
        <begin position="44"/>
        <end position="62"/>
    </location>
</feature>
<dbReference type="GO" id="GO:0016538">
    <property type="term" value="F:cyclin-dependent protein serine/threonine kinase regulator activity"/>
    <property type="evidence" value="ECO:0007669"/>
    <property type="project" value="InterPro"/>
</dbReference>
<dbReference type="PIRSF" id="PIRSF001771">
    <property type="entry name" value="Cyclin_A_B_D_E"/>
    <property type="match status" value="1"/>
</dbReference>
<feature type="region of interest" description="Disordered" evidence="5">
    <location>
        <begin position="1"/>
        <end position="70"/>
    </location>
</feature>
<dbReference type="Pfam" id="PF00134">
    <property type="entry name" value="Cyclin_N"/>
    <property type="match status" value="1"/>
</dbReference>
<gene>
    <name evidence="8" type="ORF">DIURU_003672</name>
</gene>
<feature type="region of interest" description="Disordered" evidence="5">
    <location>
        <begin position="95"/>
        <end position="120"/>
    </location>
</feature>
<evidence type="ECO:0000256" key="1">
    <source>
        <dbReference type="ARBA" id="ARBA00022618"/>
    </source>
</evidence>
<dbReference type="PANTHER" id="PTHR10177">
    <property type="entry name" value="CYCLINS"/>
    <property type="match status" value="1"/>
</dbReference>
<dbReference type="GO" id="GO:0007346">
    <property type="term" value="P:regulation of mitotic cell cycle"/>
    <property type="evidence" value="ECO:0007669"/>
    <property type="project" value="UniProtKB-ARBA"/>
</dbReference>
<sequence length="424" mass="48099">MIPSAEPEMASSVLHDVSNVPKPRTAKDDAGASTNPTNPPPPAAAAKPQAAASTTTTNTSNNHKPKFSIPHTSITASSCTGCNTSRECKCDKENRVGAPPALVPSRMPQKRSATESSTNLVDQIHEPKKSKLTNYDWQDLDEEDADDPLMCSEYVNEIFLYFYELEQRMLPSGTYLTTQKHLKPKMRSILVDWLVEMHLKFRLLPESLFLAINIMDRFMSVEVVQVDKLQLLATGSLFIAAKYEEVFSPSVKNYAYFTDGSYTEQEILDAEKYILKVLRFDLNYPNPMNFLRRISKADDYDVQSRTLGKYLLEVTVVDHRFIGFKPSLCCAAAMYLARLILGKNPVWNGNLIHYSGGYRVADLRQTVEMMVEYLVAPVEHDEFFKKYATKKFMKASMLCRSWGKRWVADDKDLFDDRFSTNKVA</sequence>
<dbReference type="InterPro" id="IPR048258">
    <property type="entry name" value="Cyclins_cyclin-box"/>
</dbReference>
<feature type="domain" description="Cyclin-like" evidence="6">
    <location>
        <begin position="192"/>
        <end position="276"/>
    </location>
</feature>
<dbReference type="GO" id="GO:0044772">
    <property type="term" value="P:mitotic cell cycle phase transition"/>
    <property type="evidence" value="ECO:0007669"/>
    <property type="project" value="InterPro"/>
</dbReference>
<evidence type="ECO:0000259" key="7">
    <source>
        <dbReference type="SMART" id="SM01332"/>
    </source>
</evidence>
<feature type="domain" description="Cyclin C-terminal" evidence="7">
    <location>
        <begin position="285"/>
        <end position="401"/>
    </location>
</feature>
<dbReference type="SUPFAM" id="SSF47954">
    <property type="entry name" value="Cyclin-like"/>
    <property type="match status" value="2"/>
</dbReference>
<dbReference type="InterPro" id="IPR013763">
    <property type="entry name" value="Cyclin-like_dom"/>
</dbReference>
<dbReference type="EMBL" id="SWFT01000107">
    <property type="protein sequence ID" value="KAA8900690.1"/>
    <property type="molecule type" value="Genomic_DNA"/>
</dbReference>
<comment type="caution">
    <text evidence="8">The sequence shown here is derived from an EMBL/GenBank/DDBJ whole genome shotgun (WGS) entry which is preliminary data.</text>
</comment>
<reference evidence="8 9" key="1">
    <citation type="submission" date="2019-07" db="EMBL/GenBank/DDBJ databases">
        <title>Genome assembly of two rare yeast pathogens: Diutina rugosa and Trichomonascus ciferrii.</title>
        <authorList>
            <person name="Mixao V."/>
            <person name="Saus E."/>
            <person name="Hansen A."/>
            <person name="Lass-Flor C."/>
            <person name="Gabaldon T."/>
        </authorList>
    </citation>
    <scope>NUCLEOTIDE SEQUENCE [LARGE SCALE GENOMIC DNA]</scope>
    <source>
        <strain evidence="8 9">CBS 613</strain>
    </source>
</reference>
<keyword evidence="9" id="KW-1185">Reference proteome</keyword>
<dbReference type="SMART" id="SM01332">
    <property type="entry name" value="Cyclin_C"/>
    <property type="match status" value="1"/>
</dbReference>
<dbReference type="PROSITE" id="PS00292">
    <property type="entry name" value="CYCLINS"/>
    <property type="match status" value="1"/>
</dbReference>
<dbReference type="OMA" id="DYKFIGM"/>
<protein>
    <recommendedName>
        <fullName evidence="10">Cyclin N-terminal domain-containing protein</fullName>
    </recommendedName>
</protein>
<keyword evidence="3" id="KW-0131">Cell cycle</keyword>
<comment type="similarity">
    <text evidence="4">Belongs to the cyclin family.</text>
</comment>
<dbReference type="InterPro" id="IPR046965">
    <property type="entry name" value="Cyclin_A/B-like"/>
</dbReference>
<dbReference type="Gene3D" id="1.10.472.10">
    <property type="entry name" value="Cyclin-like"/>
    <property type="match status" value="2"/>
</dbReference>
<evidence type="ECO:0000256" key="5">
    <source>
        <dbReference type="SAM" id="MobiDB-lite"/>
    </source>
</evidence>
<dbReference type="VEuPathDB" id="FungiDB:DIURU_003672"/>
<accession>A0A642UKD6</accession>
<proteinExistence type="inferred from homology"/>
<evidence type="ECO:0008006" key="10">
    <source>
        <dbReference type="Google" id="ProtNLM"/>
    </source>
</evidence>
<keyword evidence="2 4" id="KW-0195">Cyclin</keyword>
<dbReference type="FunFam" id="1.10.472.10:FF:000001">
    <property type="entry name" value="G2/mitotic-specific cyclin"/>
    <property type="match status" value="1"/>
</dbReference>
<evidence type="ECO:0000313" key="9">
    <source>
        <dbReference type="Proteomes" id="UP000449547"/>
    </source>
</evidence>
<evidence type="ECO:0000313" key="8">
    <source>
        <dbReference type="EMBL" id="KAA8900690.1"/>
    </source>
</evidence>
<dbReference type="GO" id="GO:0051301">
    <property type="term" value="P:cell division"/>
    <property type="evidence" value="ECO:0007669"/>
    <property type="project" value="UniProtKB-KW"/>
</dbReference>
<evidence type="ECO:0000259" key="6">
    <source>
        <dbReference type="SMART" id="SM00385"/>
    </source>
</evidence>
<organism evidence="8 9">
    <name type="scientific">Diutina rugosa</name>
    <name type="common">Yeast</name>
    <name type="synonym">Candida rugosa</name>
    <dbReference type="NCBI Taxonomy" id="5481"/>
    <lineage>
        <taxon>Eukaryota</taxon>
        <taxon>Fungi</taxon>
        <taxon>Dikarya</taxon>
        <taxon>Ascomycota</taxon>
        <taxon>Saccharomycotina</taxon>
        <taxon>Pichiomycetes</taxon>
        <taxon>Debaryomycetaceae</taxon>
        <taxon>Diutina</taxon>
    </lineage>
</organism>
<dbReference type="InterPro" id="IPR039361">
    <property type="entry name" value="Cyclin"/>
</dbReference>
<dbReference type="GeneID" id="54782323"/>
<feature type="domain" description="Cyclin-like" evidence="6">
    <location>
        <begin position="289"/>
        <end position="372"/>
    </location>
</feature>
<dbReference type="InterPro" id="IPR004367">
    <property type="entry name" value="Cyclin_C-dom"/>
</dbReference>
<dbReference type="AlphaFoldDB" id="A0A642UKD6"/>
<dbReference type="OrthoDB" id="5590282at2759"/>
<dbReference type="InterPro" id="IPR006671">
    <property type="entry name" value="Cyclin_N"/>
</dbReference>
<keyword evidence="1" id="KW-0132">Cell division</keyword>
<dbReference type="CDD" id="cd20512">
    <property type="entry name" value="CYCLIN_CLBs_yeast_rpt2"/>
    <property type="match status" value="1"/>
</dbReference>
<dbReference type="Proteomes" id="UP000449547">
    <property type="component" value="Unassembled WGS sequence"/>
</dbReference>
<dbReference type="InterPro" id="IPR036915">
    <property type="entry name" value="Cyclin-like_sf"/>
</dbReference>
<dbReference type="SMART" id="SM00385">
    <property type="entry name" value="CYCLIN"/>
    <property type="match status" value="2"/>
</dbReference>
<evidence type="ECO:0000256" key="3">
    <source>
        <dbReference type="ARBA" id="ARBA00023306"/>
    </source>
</evidence>
<name>A0A642UKD6_DIURU</name>
<evidence type="ECO:0000256" key="4">
    <source>
        <dbReference type="RuleBase" id="RU000383"/>
    </source>
</evidence>
<dbReference type="Pfam" id="PF02984">
    <property type="entry name" value="Cyclin_C"/>
    <property type="match status" value="1"/>
</dbReference>
<evidence type="ECO:0000256" key="2">
    <source>
        <dbReference type="ARBA" id="ARBA00023127"/>
    </source>
</evidence>